<feature type="transmembrane region" description="Helical" evidence="1">
    <location>
        <begin position="139"/>
        <end position="157"/>
    </location>
</feature>
<dbReference type="AlphaFoldDB" id="A0A1G1XVX0"/>
<dbReference type="EMBL" id="MHIC01000031">
    <property type="protein sequence ID" value="OGY44229.1"/>
    <property type="molecule type" value="Genomic_DNA"/>
</dbReference>
<organism evidence="2 3">
    <name type="scientific">Candidatus Buchananbacteria bacterium RIFCSPHIGHO2_01_FULL_39_8</name>
    <dbReference type="NCBI Taxonomy" id="1797533"/>
    <lineage>
        <taxon>Bacteria</taxon>
        <taxon>Candidatus Buchananiibacteriota</taxon>
    </lineage>
</organism>
<feature type="transmembrane region" description="Helical" evidence="1">
    <location>
        <begin position="12"/>
        <end position="36"/>
    </location>
</feature>
<dbReference type="Proteomes" id="UP000176241">
    <property type="component" value="Unassembled WGS sequence"/>
</dbReference>
<proteinExistence type="predicted"/>
<sequence length="165" mass="17845">MKNEKEGVKDSLRVGVSFGLTSAVITTLGLMVGLNASTGSKFVVIGGILTIAIADAFSDALGIHVSEESESQHTSTEIWMSTIFTFLAKFIFALTFLVPVLVFELSTAIIVSIAWGLLMLGLLSFKIADIQNEKPYKIIAEHIFIATIVIIATNYIGKWIVSVFS</sequence>
<evidence type="ECO:0000256" key="1">
    <source>
        <dbReference type="SAM" id="Phobius"/>
    </source>
</evidence>
<protein>
    <recommendedName>
        <fullName evidence="4">VIT family protein</fullName>
    </recommendedName>
</protein>
<reference evidence="2 3" key="1">
    <citation type="journal article" date="2016" name="Nat. Commun.">
        <title>Thousands of microbial genomes shed light on interconnected biogeochemical processes in an aquifer system.</title>
        <authorList>
            <person name="Anantharaman K."/>
            <person name="Brown C.T."/>
            <person name="Hug L.A."/>
            <person name="Sharon I."/>
            <person name="Castelle C.J."/>
            <person name="Probst A.J."/>
            <person name="Thomas B.C."/>
            <person name="Singh A."/>
            <person name="Wilkins M.J."/>
            <person name="Karaoz U."/>
            <person name="Brodie E.L."/>
            <person name="Williams K.H."/>
            <person name="Hubbard S.S."/>
            <person name="Banfield J.F."/>
        </authorList>
    </citation>
    <scope>NUCLEOTIDE SEQUENCE [LARGE SCALE GENOMIC DNA]</scope>
</reference>
<gene>
    <name evidence="2" type="ORF">A2731_03355</name>
</gene>
<evidence type="ECO:0008006" key="4">
    <source>
        <dbReference type="Google" id="ProtNLM"/>
    </source>
</evidence>
<keyword evidence="1" id="KW-0472">Membrane</keyword>
<comment type="caution">
    <text evidence="2">The sequence shown here is derived from an EMBL/GenBank/DDBJ whole genome shotgun (WGS) entry which is preliminary data.</text>
</comment>
<dbReference type="STRING" id="1797533.A2731_03355"/>
<feature type="transmembrane region" description="Helical" evidence="1">
    <location>
        <begin position="42"/>
        <end position="66"/>
    </location>
</feature>
<feature type="transmembrane region" description="Helical" evidence="1">
    <location>
        <begin position="108"/>
        <end position="127"/>
    </location>
</feature>
<feature type="transmembrane region" description="Helical" evidence="1">
    <location>
        <begin position="78"/>
        <end position="102"/>
    </location>
</feature>
<evidence type="ECO:0000313" key="3">
    <source>
        <dbReference type="Proteomes" id="UP000176241"/>
    </source>
</evidence>
<name>A0A1G1XVX0_9BACT</name>
<accession>A0A1G1XVX0</accession>
<keyword evidence="1" id="KW-1133">Transmembrane helix</keyword>
<evidence type="ECO:0000313" key="2">
    <source>
        <dbReference type="EMBL" id="OGY44229.1"/>
    </source>
</evidence>
<keyword evidence="1" id="KW-0812">Transmembrane</keyword>